<keyword evidence="1" id="KW-0812">Transmembrane</keyword>
<reference evidence="3" key="1">
    <citation type="submission" date="2017-09" db="EMBL/GenBank/DDBJ databases">
        <title>Depth-based differentiation of microbial function through sediment-hosted aquifers and enrichment of novel symbionts in the deep terrestrial subsurface.</title>
        <authorList>
            <person name="Probst A.J."/>
            <person name="Ladd B."/>
            <person name="Jarett J.K."/>
            <person name="Geller-Mcgrath D.E."/>
            <person name="Sieber C.M.K."/>
            <person name="Emerson J.B."/>
            <person name="Anantharaman K."/>
            <person name="Thomas B.C."/>
            <person name="Malmstrom R."/>
            <person name="Stieglmeier M."/>
            <person name="Klingl A."/>
            <person name="Woyke T."/>
            <person name="Ryan C.M."/>
            <person name="Banfield J.F."/>
        </authorList>
    </citation>
    <scope>NUCLEOTIDE SEQUENCE [LARGE SCALE GENOMIC DNA]</scope>
</reference>
<keyword evidence="1" id="KW-1133">Transmembrane helix</keyword>
<keyword evidence="1" id="KW-0472">Membrane</keyword>
<name>A0A2M7D8D6_9BACT</name>
<protein>
    <recommendedName>
        <fullName evidence="4">Phospholipid/glycerol acyltransferase domain-containing protein</fullName>
    </recommendedName>
</protein>
<gene>
    <name evidence="2" type="ORF">COS26_00890</name>
</gene>
<dbReference type="AlphaFoldDB" id="A0A2M7D8D6"/>
<comment type="caution">
    <text evidence="2">The sequence shown here is derived from an EMBL/GenBank/DDBJ whole genome shotgun (WGS) entry which is preliminary data.</text>
</comment>
<feature type="non-terminal residue" evidence="2">
    <location>
        <position position="269"/>
    </location>
</feature>
<proteinExistence type="predicted"/>
<evidence type="ECO:0000313" key="2">
    <source>
        <dbReference type="EMBL" id="PIV43228.1"/>
    </source>
</evidence>
<sequence length="269" mass="30540">MNVWILLLAIFMLFFSILVIGLIVARRTINKLVEDLNYARHTFVVWFITPLFRLYFWLLEFLGKLRVNVSGPIPWNEKRLVFVGNHPMPKLQDTFLIPILIFYLQSKHYLNPIRYFPVTTADEANFGKSPFFAILGKTYIVAVDRRLIRMKGKNSRTLEEIKKRSEECGGGLSIFFPEGGRTASARKHNKGLRESLEGNKLAIPLERGAAKLSFDTNSPVVLFWSSISGDDPPAKPNPLTVLQGLAELLLNPRTKLIVDIGHPDGPLRP</sequence>
<evidence type="ECO:0008006" key="4">
    <source>
        <dbReference type="Google" id="ProtNLM"/>
    </source>
</evidence>
<dbReference type="Proteomes" id="UP000230304">
    <property type="component" value="Unassembled WGS sequence"/>
</dbReference>
<feature type="transmembrane region" description="Helical" evidence="1">
    <location>
        <begin position="6"/>
        <end position="25"/>
    </location>
</feature>
<evidence type="ECO:0000256" key="1">
    <source>
        <dbReference type="SAM" id="Phobius"/>
    </source>
</evidence>
<accession>A0A2M7D8D6</accession>
<feature type="transmembrane region" description="Helical" evidence="1">
    <location>
        <begin position="37"/>
        <end position="58"/>
    </location>
</feature>
<evidence type="ECO:0000313" key="3">
    <source>
        <dbReference type="Proteomes" id="UP000230304"/>
    </source>
</evidence>
<organism evidence="2 3">
    <name type="scientific">Candidatus Nealsonbacteria bacterium CG02_land_8_20_14_3_00_40_11</name>
    <dbReference type="NCBI Taxonomy" id="1974700"/>
    <lineage>
        <taxon>Bacteria</taxon>
        <taxon>Candidatus Nealsoniibacteriota</taxon>
    </lineage>
</organism>
<dbReference type="EMBL" id="PEUA01000020">
    <property type="protein sequence ID" value="PIV43228.1"/>
    <property type="molecule type" value="Genomic_DNA"/>
</dbReference>